<dbReference type="EMBL" id="SIHI01000011">
    <property type="protein sequence ID" value="TWT51756.1"/>
    <property type="molecule type" value="Genomic_DNA"/>
</dbReference>
<organism evidence="2 3">
    <name type="scientific">Thalassoglobus neptunius</name>
    <dbReference type="NCBI Taxonomy" id="1938619"/>
    <lineage>
        <taxon>Bacteria</taxon>
        <taxon>Pseudomonadati</taxon>
        <taxon>Planctomycetota</taxon>
        <taxon>Planctomycetia</taxon>
        <taxon>Planctomycetales</taxon>
        <taxon>Planctomycetaceae</taxon>
        <taxon>Thalassoglobus</taxon>
    </lineage>
</organism>
<dbReference type="RefSeq" id="WP_146510893.1">
    <property type="nucleotide sequence ID" value="NZ_SIHI01000011.1"/>
</dbReference>
<evidence type="ECO:0000313" key="3">
    <source>
        <dbReference type="Proteomes" id="UP000317243"/>
    </source>
</evidence>
<comment type="caution">
    <text evidence="2">The sequence shown here is derived from an EMBL/GenBank/DDBJ whole genome shotgun (WGS) entry which is preliminary data.</text>
</comment>
<keyword evidence="3" id="KW-1185">Reference proteome</keyword>
<evidence type="ECO:0000256" key="1">
    <source>
        <dbReference type="SAM" id="MobiDB-lite"/>
    </source>
</evidence>
<accession>A0A5C5WLT5</accession>
<dbReference type="AlphaFoldDB" id="A0A5C5WLT5"/>
<sequence length="259" mass="31032">MVTGRHQSHQVAIEEDRREFGELCKVVYPQDRDGAQSFFDRIEPNPKFKKVDSDVECLSKQHAQRGPRDFELFFGIREPRHHSEKLLKDFYFNQIDRQSFELKTREFSELPLTIEKYQCLVEDREDVIAHYSKFLCLIGPAYHRGEDETNPELETLASYHARELRRECSFFRQELEVFQLQISELRHDIRQTWIEVGDFKANTVSSVIHKVMYYTSKLWFEYREIARGAKQMNATSMQRQQRDYSGSRWEKNSRSRRTS</sequence>
<gene>
    <name evidence="2" type="ORF">KOR42_34430</name>
</gene>
<feature type="region of interest" description="Disordered" evidence="1">
    <location>
        <begin position="232"/>
        <end position="259"/>
    </location>
</feature>
<dbReference type="Proteomes" id="UP000317243">
    <property type="component" value="Unassembled WGS sequence"/>
</dbReference>
<proteinExistence type="predicted"/>
<protein>
    <submittedName>
        <fullName evidence="2">Uncharacterized protein</fullName>
    </submittedName>
</protein>
<name>A0A5C5WLT5_9PLAN</name>
<reference evidence="2 3" key="1">
    <citation type="submission" date="2019-02" db="EMBL/GenBank/DDBJ databases">
        <title>Deep-cultivation of Planctomycetes and their phenomic and genomic characterization uncovers novel biology.</title>
        <authorList>
            <person name="Wiegand S."/>
            <person name="Jogler M."/>
            <person name="Boedeker C."/>
            <person name="Pinto D."/>
            <person name="Vollmers J."/>
            <person name="Rivas-Marin E."/>
            <person name="Kohn T."/>
            <person name="Peeters S.H."/>
            <person name="Heuer A."/>
            <person name="Rast P."/>
            <person name="Oberbeckmann S."/>
            <person name="Bunk B."/>
            <person name="Jeske O."/>
            <person name="Meyerdierks A."/>
            <person name="Storesund J.E."/>
            <person name="Kallscheuer N."/>
            <person name="Luecker S."/>
            <person name="Lage O.M."/>
            <person name="Pohl T."/>
            <person name="Merkel B.J."/>
            <person name="Hornburger P."/>
            <person name="Mueller R.-W."/>
            <person name="Bruemmer F."/>
            <person name="Labrenz M."/>
            <person name="Spormann A.M."/>
            <person name="Op Den Camp H."/>
            <person name="Overmann J."/>
            <person name="Amann R."/>
            <person name="Jetten M.S.M."/>
            <person name="Mascher T."/>
            <person name="Medema M.H."/>
            <person name="Devos D.P."/>
            <person name="Kaster A.-K."/>
            <person name="Ovreas L."/>
            <person name="Rohde M."/>
            <person name="Galperin M.Y."/>
            <person name="Jogler C."/>
        </authorList>
    </citation>
    <scope>NUCLEOTIDE SEQUENCE [LARGE SCALE GENOMIC DNA]</scope>
    <source>
        <strain evidence="2 3">KOR42</strain>
    </source>
</reference>
<evidence type="ECO:0000313" key="2">
    <source>
        <dbReference type="EMBL" id="TWT51756.1"/>
    </source>
</evidence>